<comment type="caution">
    <text evidence="2">The sequence shown here is derived from an EMBL/GenBank/DDBJ whole genome shotgun (WGS) entry which is preliminary data.</text>
</comment>
<proteinExistence type="predicted"/>
<sequence length="79" mass="8956">MGKKRDIHVVPHKDGGWATQKEGASRAGSKHRTQQAAIERARDQAKREKVESVIHRKDGKIRDSDSYGNDPFPPKDEKH</sequence>
<organism evidence="2 3">
    <name type="scientific">Spiribacter salinus</name>
    <dbReference type="NCBI Taxonomy" id="1335746"/>
    <lineage>
        <taxon>Bacteria</taxon>
        <taxon>Pseudomonadati</taxon>
        <taxon>Pseudomonadota</taxon>
        <taxon>Gammaproteobacteria</taxon>
        <taxon>Chromatiales</taxon>
        <taxon>Ectothiorhodospiraceae</taxon>
        <taxon>Spiribacter</taxon>
    </lineage>
</organism>
<feature type="compositionally biased region" description="Basic and acidic residues" evidence="1">
    <location>
        <begin position="39"/>
        <end position="65"/>
    </location>
</feature>
<reference evidence="2 3" key="1">
    <citation type="submission" date="2019-06" db="EMBL/GenBank/DDBJ databases">
        <title>Metagenome assembled Genome of Spiribacter salinus SL48-SHIP from the microbial mat of Salt Lake 48 (Novosibirsk region, Russia).</title>
        <authorList>
            <person name="Shipova A."/>
            <person name="Rozanov A.S."/>
            <person name="Bryanskaya A.V."/>
            <person name="Peltek S.E."/>
        </authorList>
    </citation>
    <scope>NUCLEOTIDE SEQUENCE [LARGE SCALE GENOMIC DNA]</scope>
    <source>
        <strain evidence="2">SL48-SHIP-2</strain>
    </source>
</reference>
<gene>
    <name evidence="2" type="ORF">FKY71_04670</name>
</gene>
<evidence type="ECO:0000313" key="3">
    <source>
        <dbReference type="Proteomes" id="UP000315400"/>
    </source>
</evidence>
<evidence type="ECO:0000256" key="1">
    <source>
        <dbReference type="SAM" id="MobiDB-lite"/>
    </source>
</evidence>
<dbReference type="EMBL" id="VIFK01000020">
    <property type="protein sequence ID" value="TQF00206.1"/>
    <property type="molecule type" value="Genomic_DNA"/>
</dbReference>
<accession>A0A540VTW4</accession>
<protein>
    <submittedName>
        <fullName evidence="2">DUF2188 domain-containing protein</fullName>
    </submittedName>
</protein>
<evidence type="ECO:0000313" key="2">
    <source>
        <dbReference type="EMBL" id="TQF00206.1"/>
    </source>
</evidence>
<dbReference type="InterPro" id="IPR018691">
    <property type="entry name" value="DUF2188"/>
</dbReference>
<dbReference type="Proteomes" id="UP000315400">
    <property type="component" value="Unassembled WGS sequence"/>
</dbReference>
<dbReference type="Pfam" id="PF09954">
    <property type="entry name" value="DUF2188"/>
    <property type="match status" value="1"/>
</dbReference>
<feature type="region of interest" description="Disordered" evidence="1">
    <location>
        <begin position="1"/>
        <end position="79"/>
    </location>
</feature>
<dbReference type="AlphaFoldDB" id="A0A540VTW4"/>
<name>A0A540VTW4_9GAMM</name>